<accession>A0A9N9IGZ0</accession>
<comment type="caution">
    <text evidence="2">The sequence shown here is derived from an EMBL/GenBank/DDBJ whole genome shotgun (WGS) entry which is preliminary data.</text>
</comment>
<dbReference type="AlphaFoldDB" id="A0A9N9IGZ0"/>
<dbReference type="EMBL" id="CAJVPS010032387">
    <property type="protein sequence ID" value="CAG8735061.1"/>
    <property type="molecule type" value="Genomic_DNA"/>
</dbReference>
<sequence length="47" mass="5599">WTGKEQPRMIKSEGREWHARKSVRAWTGKYGQSKTRVKQERANKQAK</sequence>
<feature type="non-terminal residue" evidence="2">
    <location>
        <position position="47"/>
    </location>
</feature>
<name>A0A9N9IGZ0_9GLOM</name>
<feature type="region of interest" description="Disordered" evidence="1">
    <location>
        <begin position="1"/>
        <end position="47"/>
    </location>
</feature>
<keyword evidence="3" id="KW-1185">Reference proteome</keyword>
<feature type="compositionally biased region" description="Basic and acidic residues" evidence="1">
    <location>
        <begin position="1"/>
        <end position="19"/>
    </location>
</feature>
<evidence type="ECO:0000313" key="3">
    <source>
        <dbReference type="Proteomes" id="UP000789508"/>
    </source>
</evidence>
<proteinExistence type="predicted"/>
<feature type="non-terminal residue" evidence="2">
    <location>
        <position position="1"/>
    </location>
</feature>
<organism evidence="2 3">
    <name type="scientific">Ambispora leptoticha</name>
    <dbReference type="NCBI Taxonomy" id="144679"/>
    <lineage>
        <taxon>Eukaryota</taxon>
        <taxon>Fungi</taxon>
        <taxon>Fungi incertae sedis</taxon>
        <taxon>Mucoromycota</taxon>
        <taxon>Glomeromycotina</taxon>
        <taxon>Glomeromycetes</taxon>
        <taxon>Archaeosporales</taxon>
        <taxon>Ambisporaceae</taxon>
        <taxon>Ambispora</taxon>
    </lineage>
</organism>
<feature type="compositionally biased region" description="Basic and acidic residues" evidence="1">
    <location>
        <begin position="37"/>
        <end position="47"/>
    </location>
</feature>
<dbReference type="Proteomes" id="UP000789508">
    <property type="component" value="Unassembled WGS sequence"/>
</dbReference>
<gene>
    <name evidence="2" type="ORF">ALEPTO_LOCUS12762</name>
</gene>
<evidence type="ECO:0000313" key="2">
    <source>
        <dbReference type="EMBL" id="CAG8735061.1"/>
    </source>
</evidence>
<protein>
    <submittedName>
        <fullName evidence="2">8852_t:CDS:1</fullName>
    </submittedName>
</protein>
<reference evidence="2" key="1">
    <citation type="submission" date="2021-06" db="EMBL/GenBank/DDBJ databases">
        <authorList>
            <person name="Kallberg Y."/>
            <person name="Tangrot J."/>
            <person name="Rosling A."/>
        </authorList>
    </citation>
    <scope>NUCLEOTIDE SEQUENCE</scope>
    <source>
        <strain evidence="2">FL130A</strain>
    </source>
</reference>
<evidence type="ECO:0000256" key="1">
    <source>
        <dbReference type="SAM" id="MobiDB-lite"/>
    </source>
</evidence>